<protein>
    <submittedName>
        <fullName evidence="6">ABC transporter substrate-binding protein</fullName>
    </submittedName>
</protein>
<evidence type="ECO:0000256" key="4">
    <source>
        <dbReference type="SAM" id="SignalP"/>
    </source>
</evidence>
<evidence type="ECO:0000256" key="3">
    <source>
        <dbReference type="SAM" id="MobiDB-lite"/>
    </source>
</evidence>
<accession>A0AAE9YGI8</accession>
<proteinExistence type="inferred from homology"/>
<feature type="chain" id="PRO_5042202847" evidence="4">
    <location>
        <begin position="24"/>
        <end position="421"/>
    </location>
</feature>
<dbReference type="Pfam" id="PF13458">
    <property type="entry name" value="Peripla_BP_6"/>
    <property type="match status" value="1"/>
</dbReference>
<dbReference type="KEGG" id="ima:PO878_04955"/>
<dbReference type="RefSeq" id="WP_272737589.1">
    <property type="nucleotide sequence ID" value="NZ_CP116942.1"/>
</dbReference>
<dbReference type="InterPro" id="IPR028081">
    <property type="entry name" value="Leu-bd"/>
</dbReference>
<feature type="domain" description="Leucine-binding protein" evidence="5">
    <location>
        <begin position="70"/>
        <end position="402"/>
    </location>
</feature>
<keyword evidence="7" id="KW-1185">Reference proteome</keyword>
<organism evidence="6 7">
    <name type="scientific">Iamia majanohamensis</name>
    <dbReference type="NCBI Taxonomy" id="467976"/>
    <lineage>
        <taxon>Bacteria</taxon>
        <taxon>Bacillati</taxon>
        <taxon>Actinomycetota</taxon>
        <taxon>Acidimicrobiia</taxon>
        <taxon>Acidimicrobiales</taxon>
        <taxon>Iamiaceae</taxon>
        <taxon>Iamia</taxon>
    </lineage>
</organism>
<dbReference type="EMBL" id="CP116942">
    <property type="protein sequence ID" value="WCO68072.1"/>
    <property type="molecule type" value="Genomic_DNA"/>
</dbReference>
<dbReference type="AlphaFoldDB" id="A0AAE9YGI8"/>
<dbReference type="Proteomes" id="UP001216390">
    <property type="component" value="Chromosome"/>
</dbReference>
<reference evidence="6" key="1">
    <citation type="submission" date="2023-01" db="EMBL/GenBank/DDBJ databases">
        <title>The diversity of Class Acidimicrobiia in South China Sea sediment environments and the proposal of Iamia marina sp. nov., a novel species of the genus Iamia.</title>
        <authorList>
            <person name="He Y."/>
            <person name="Tian X."/>
        </authorList>
    </citation>
    <scope>NUCLEOTIDE SEQUENCE</scope>
    <source>
        <strain evidence="6">DSM 19957</strain>
    </source>
</reference>
<name>A0AAE9YGI8_9ACTN</name>
<dbReference type="PANTHER" id="PTHR47235">
    <property type="entry name" value="BLR6548 PROTEIN"/>
    <property type="match status" value="1"/>
</dbReference>
<comment type="similarity">
    <text evidence="1">Belongs to the leucine-binding protein family.</text>
</comment>
<dbReference type="PROSITE" id="PS51257">
    <property type="entry name" value="PROKAR_LIPOPROTEIN"/>
    <property type="match status" value="1"/>
</dbReference>
<dbReference type="InterPro" id="IPR028082">
    <property type="entry name" value="Peripla_BP_I"/>
</dbReference>
<sequence>MTLHRRRRGVLALLATAALLTTACSESTPDDGAGTASGEGGGEGGEETRTTRGVTDSTITVGGVVYDVYFGDARVGVEARIAELNEAGGVHGRTIEVIEAENDNNEATRGQEAVQRLVEQEEVFALLPVLSGQFGGGDYIVENQIPTFGWGTHPAFCGNDVAFGFTGCVSNPSLEIGSNALGTVLEEQFGTTDMSVAFIGEDNDSSRGGLELLAASVEDKGFDVVMNEASLPAPPDVLGEPSPFVTSLMTADDGGQPDIIYIVATLSGTAISDALQNAGYEGTIITPSYSPLLLGAPGYDGVFVNTQFSMDPEVEANAAMLEAVQAVAPDQQLNLAVSAGYWSTDLFIKALEETGEDLTVENLLATLNSGDFTFEVPNVVGESTWPENHEGPVPCAAMTEVDGEEFIPTIPLVCGETITVG</sequence>
<gene>
    <name evidence="6" type="ORF">PO878_04955</name>
</gene>
<feature type="signal peptide" evidence="4">
    <location>
        <begin position="1"/>
        <end position="23"/>
    </location>
</feature>
<keyword evidence="2 4" id="KW-0732">Signal</keyword>
<dbReference type="Gene3D" id="3.40.50.2300">
    <property type="match status" value="2"/>
</dbReference>
<evidence type="ECO:0000256" key="2">
    <source>
        <dbReference type="ARBA" id="ARBA00022729"/>
    </source>
</evidence>
<evidence type="ECO:0000313" key="6">
    <source>
        <dbReference type="EMBL" id="WCO68072.1"/>
    </source>
</evidence>
<evidence type="ECO:0000313" key="7">
    <source>
        <dbReference type="Proteomes" id="UP001216390"/>
    </source>
</evidence>
<evidence type="ECO:0000256" key="1">
    <source>
        <dbReference type="ARBA" id="ARBA00010062"/>
    </source>
</evidence>
<evidence type="ECO:0000259" key="5">
    <source>
        <dbReference type="Pfam" id="PF13458"/>
    </source>
</evidence>
<dbReference type="PANTHER" id="PTHR47235:SF1">
    <property type="entry name" value="BLR6548 PROTEIN"/>
    <property type="match status" value="1"/>
</dbReference>
<dbReference type="SUPFAM" id="SSF53822">
    <property type="entry name" value="Periplasmic binding protein-like I"/>
    <property type="match status" value="1"/>
</dbReference>
<feature type="region of interest" description="Disordered" evidence="3">
    <location>
        <begin position="25"/>
        <end position="55"/>
    </location>
</feature>